<evidence type="ECO:0000313" key="1">
    <source>
        <dbReference type="EMBL" id="KAG0417586.1"/>
    </source>
</evidence>
<accession>A0AC60PDN7</accession>
<organism evidence="1 2">
    <name type="scientific">Ixodes persulcatus</name>
    <name type="common">Taiga tick</name>
    <dbReference type="NCBI Taxonomy" id="34615"/>
    <lineage>
        <taxon>Eukaryota</taxon>
        <taxon>Metazoa</taxon>
        <taxon>Ecdysozoa</taxon>
        <taxon>Arthropoda</taxon>
        <taxon>Chelicerata</taxon>
        <taxon>Arachnida</taxon>
        <taxon>Acari</taxon>
        <taxon>Parasitiformes</taxon>
        <taxon>Ixodida</taxon>
        <taxon>Ixodoidea</taxon>
        <taxon>Ixodidae</taxon>
        <taxon>Ixodinae</taxon>
        <taxon>Ixodes</taxon>
    </lineage>
</organism>
<protein>
    <submittedName>
        <fullName evidence="1">Uncharacterized protein</fullName>
    </submittedName>
</protein>
<evidence type="ECO:0000313" key="2">
    <source>
        <dbReference type="Proteomes" id="UP000805193"/>
    </source>
</evidence>
<proteinExistence type="predicted"/>
<reference evidence="1 2" key="1">
    <citation type="journal article" date="2020" name="Cell">
        <title>Large-Scale Comparative Analyses of Tick Genomes Elucidate Their Genetic Diversity and Vector Capacities.</title>
        <authorList>
            <consortium name="Tick Genome and Microbiome Consortium (TIGMIC)"/>
            <person name="Jia N."/>
            <person name="Wang J."/>
            <person name="Shi W."/>
            <person name="Du L."/>
            <person name="Sun Y."/>
            <person name="Zhan W."/>
            <person name="Jiang J.F."/>
            <person name="Wang Q."/>
            <person name="Zhang B."/>
            <person name="Ji P."/>
            <person name="Bell-Sakyi L."/>
            <person name="Cui X.M."/>
            <person name="Yuan T.T."/>
            <person name="Jiang B.G."/>
            <person name="Yang W.F."/>
            <person name="Lam T.T."/>
            <person name="Chang Q.C."/>
            <person name="Ding S.J."/>
            <person name="Wang X.J."/>
            <person name="Zhu J.G."/>
            <person name="Ruan X.D."/>
            <person name="Zhao L."/>
            <person name="Wei J.T."/>
            <person name="Ye R.Z."/>
            <person name="Que T.C."/>
            <person name="Du C.H."/>
            <person name="Zhou Y.H."/>
            <person name="Cheng J.X."/>
            <person name="Dai P.F."/>
            <person name="Guo W.B."/>
            <person name="Han X.H."/>
            <person name="Huang E.J."/>
            <person name="Li L.F."/>
            <person name="Wei W."/>
            <person name="Gao Y.C."/>
            <person name="Liu J.Z."/>
            <person name="Shao H.Z."/>
            <person name="Wang X."/>
            <person name="Wang C.C."/>
            <person name="Yang T.C."/>
            <person name="Huo Q.B."/>
            <person name="Li W."/>
            <person name="Chen H.Y."/>
            <person name="Chen S.E."/>
            <person name="Zhou L.G."/>
            <person name="Ni X.B."/>
            <person name="Tian J.H."/>
            <person name="Sheng Y."/>
            <person name="Liu T."/>
            <person name="Pan Y.S."/>
            <person name="Xia L.Y."/>
            <person name="Li J."/>
            <person name="Zhao F."/>
            <person name="Cao W.C."/>
        </authorList>
    </citation>
    <scope>NUCLEOTIDE SEQUENCE [LARGE SCALE GENOMIC DNA]</scope>
    <source>
        <strain evidence="1">Iper-2018</strain>
    </source>
</reference>
<sequence>MGWRHSRTGCGNWLGNAICKRRKVAGGVRVRALWTPSEAPATGFGDLWAHTSCGSVLGRNAWPVACVSRGAMAHVLLPCDVPTWPEVQRHLGQLKFAHSPEQLVADMQRIYDLCCVGLDPEELPREEIRLDLLKKFLKSLRPEESRRFFEATLPALISAALKLKQLRPHAGFLYCLQQQEGMFALERPFLASLLANCFFSTFPKRNPRTHPTLQDFNLSELFPFLSMSCQCEKLRRLFAYFDCTFRDEPDGAVYFCRQVTPIRDLMSLPEWMCSDCPLCPLMVRTRGLVEEAEPILVKECSMFLDAPELLAALIFVECLEDNESLTVDGLLAFDPRPQASGEPALGPFESSVCLLDFKSYASNPVAQYEDSSLLRELNKCLVTFRQSVSRRRPSPVGRSSSSSAAGLEPYYQSLSSSKTSSSRNSLYTTDSADQQSDDLFVDCKAPMVNTKSATSPTKTRAKNDDTSKPSCAQKSPNTQKPSLVSILGALKKTADALPVTEPAAAAETTPSVTSSRKPISKHETSKKVISEEGSSTPRNVAKRVATTGPKPCASRPPPALRKGQRSMSSTSSKGSFDKTRSFERIMGGRMMQPPSSSAPMLTQAVLCAQRHPSPRPERRGSGASGGMVFRPVTMSPVLSRKMAFRPTADQPIGDKGKDCSVGMTAIALPHCTFSALKSGGSEERKGLMEPPVSSPRVHNSVESSLGEDVCWRMESLAESPCSELPDLVVPAQKLEHATSQCSFESVASSCAEMERRRSGSGASTPFGSPKERLQLPRLLSQKSGEEDYHTADESLGDSPGGEEGPSLKTRTRCLKSRRERSFGTQRSGSSVLSSRHMSREDSASSAGFVLDYRSDDDDYLFSFLSKHERYEDFRRRIKRRSRRLTRRLSRGLRGSYSSGSSDMDDIHEDPELGFSPRMLGPIRAANSEPTLCGRGTGALSGTQDLPALSIAAELVVTSSPGRRQTLVMTTGRGRPKAYSFDGVNPNLPVPFKAKFRYRKTSEESSNPESLGMTRQDAEFIKSCAHPPVSPDLSEISNDGDSPEEGVPEMKREESADILASERPPSSTSSEEDGAVPSQCSELLQQSRAGIRPIATCRWSRENTERTGDAQLEAVIQWIAASIARVPCLVVYTGGEPRLEQ</sequence>
<name>A0AC60PDN7_IXOPE</name>
<gene>
    <name evidence="1" type="ORF">HPB47_005489</name>
</gene>
<comment type="caution">
    <text evidence="1">The sequence shown here is derived from an EMBL/GenBank/DDBJ whole genome shotgun (WGS) entry which is preliminary data.</text>
</comment>
<keyword evidence="2" id="KW-1185">Reference proteome</keyword>
<feature type="non-terminal residue" evidence="1">
    <location>
        <position position="1140"/>
    </location>
</feature>
<dbReference type="EMBL" id="JABSTQ010010825">
    <property type="protein sequence ID" value="KAG0417586.1"/>
    <property type="molecule type" value="Genomic_DNA"/>
</dbReference>
<dbReference type="Proteomes" id="UP000805193">
    <property type="component" value="Unassembled WGS sequence"/>
</dbReference>